<evidence type="ECO:0000313" key="5">
    <source>
        <dbReference type="Proteomes" id="UP000218334"/>
    </source>
</evidence>
<dbReference type="Proteomes" id="UP000218334">
    <property type="component" value="Unassembled WGS sequence"/>
</dbReference>
<dbReference type="AlphaFoldDB" id="A0A2H3CJY2"/>
<dbReference type="GO" id="GO:0005634">
    <property type="term" value="C:nucleus"/>
    <property type="evidence" value="ECO:0007669"/>
    <property type="project" value="UniProtKB-SubCell"/>
</dbReference>
<sequence length="177" mass="19496">MTEEGALKPPPPVPCFFGLLDSQTRVDMALYETRTRPERSVPGFIPESKSYVFTPRASAWGLDCCPIHPDDRLGHQHKQNLTVTPFPTSEHSSKIGVLEPRPLYACIQIWCLKPKGLSCELVVCIDSGPAYELKQCPLPLHDPISGSDSKLRKLGLLAGTFEDGSFSVFTIPDPGDF</sequence>
<dbReference type="GO" id="GO:0000127">
    <property type="term" value="C:transcription factor TFIIIC complex"/>
    <property type="evidence" value="ECO:0007669"/>
    <property type="project" value="TreeGrafter"/>
</dbReference>
<keyword evidence="3" id="KW-0539">Nucleus</keyword>
<protein>
    <submittedName>
        <fullName evidence="4">Uncharacterized protein</fullName>
    </submittedName>
</protein>
<evidence type="ECO:0000256" key="3">
    <source>
        <dbReference type="ARBA" id="ARBA00023242"/>
    </source>
</evidence>
<dbReference type="EMBL" id="KZ293415">
    <property type="protein sequence ID" value="PBK78708.1"/>
    <property type="molecule type" value="Genomic_DNA"/>
</dbReference>
<evidence type="ECO:0000256" key="1">
    <source>
        <dbReference type="ARBA" id="ARBA00004123"/>
    </source>
</evidence>
<dbReference type="GO" id="GO:0006383">
    <property type="term" value="P:transcription by RNA polymerase III"/>
    <property type="evidence" value="ECO:0007669"/>
    <property type="project" value="TreeGrafter"/>
</dbReference>
<comment type="subcellular location">
    <subcellularLocation>
        <location evidence="1">Nucleus</location>
    </subcellularLocation>
</comment>
<reference evidence="5" key="1">
    <citation type="journal article" date="2017" name="Nat. Ecol. Evol.">
        <title>Genome expansion and lineage-specific genetic innovations in the forest pathogenic fungi Armillaria.</title>
        <authorList>
            <person name="Sipos G."/>
            <person name="Prasanna A.N."/>
            <person name="Walter M.C."/>
            <person name="O'Connor E."/>
            <person name="Balint B."/>
            <person name="Krizsan K."/>
            <person name="Kiss B."/>
            <person name="Hess J."/>
            <person name="Varga T."/>
            <person name="Slot J."/>
            <person name="Riley R."/>
            <person name="Boka B."/>
            <person name="Rigling D."/>
            <person name="Barry K."/>
            <person name="Lee J."/>
            <person name="Mihaltcheva S."/>
            <person name="LaButti K."/>
            <person name="Lipzen A."/>
            <person name="Waldron R."/>
            <person name="Moloney N.M."/>
            <person name="Sperisen C."/>
            <person name="Kredics L."/>
            <person name="Vagvoelgyi C."/>
            <person name="Patrignani A."/>
            <person name="Fitzpatrick D."/>
            <person name="Nagy I."/>
            <person name="Doyle S."/>
            <person name="Anderson J.B."/>
            <person name="Grigoriev I.V."/>
            <person name="Gueldener U."/>
            <person name="Muensterkoetter M."/>
            <person name="Nagy L.G."/>
        </authorList>
    </citation>
    <scope>NUCLEOTIDE SEQUENCE [LARGE SCALE GENOMIC DNA]</scope>
    <source>
        <strain evidence="5">28-4</strain>
    </source>
</reference>
<gene>
    <name evidence="4" type="ORF">ARMSODRAFT_1031068</name>
</gene>
<accession>A0A2H3CJY2</accession>
<proteinExistence type="predicted"/>
<dbReference type="PANTHER" id="PTHR15052:SF2">
    <property type="entry name" value="GENERAL TRANSCRIPTION FACTOR 3C POLYPEPTIDE 2"/>
    <property type="match status" value="1"/>
</dbReference>
<evidence type="ECO:0000256" key="2">
    <source>
        <dbReference type="ARBA" id="ARBA00023163"/>
    </source>
</evidence>
<keyword evidence="2" id="KW-0804">Transcription</keyword>
<keyword evidence="5" id="KW-1185">Reference proteome</keyword>
<feature type="non-terminal residue" evidence="4">
    <location>
        <position position="177"/>
    </location>
</feature>
<dbReference type="PANTHER" id="PTHR15052">
    <property type="entry name" value="RNA POLYMERASE III TRANSCRIPTION INITIATION FACTOR COMPLEX SUBUNIT"/>
    <property type="match status" value="1"/>
</dbReference>
<evidence type="ECO:0000313" key="4">
    <source>
        <dbReference type="EMBL" id="PBK78708.1"/>
    </source>
</evidence>
<dbReference type="InterPro" id="IPR052416">
    <property type="entry name" value="GTF3C_component"/>
</dbReference>
<name>A0A2H3CJY2_9AGAR</name>
<organism evidence="4 5">
    <name type="scientific">Armillaria solidipes</name>
    <dbReference type="NCBI Taxonomy" id="1076256"/>
    <lineage>
        <taxon>Eukaryota</taxon>
        <taxon>Fungi</taxon>
        <taxon>Dikarya</taxon>
        <taxon>Basidiomycota</taxon>
        <taxon>Agaricomycotina</taxon>
        <taxon>Agaricomycetes</taxon>
        <taxon>Agaricomycetidae</taxon>
        <taxon>Agaricales</taxon>
        <taxon>Marasmiineae</taxon>
        <taxon>Physalacriaceae</taxon>
        <taxon>Armillaria</taxon>
    </lineage>
</organism>
<dbReference type="STRING" id="1076256.A0A2H3CJY2"/>